<protein>
    <submittedName>
        <fullName evidence="8">Permease</fullName>
    </submittedName>
</protein>
<feature type="transmembrane region" description="Helical" evidence="7">
    <location>
        <begin position="229"/>
        <end position="254"/>
    </location>
</feature>
<feature type="transmembrane region" description="Helical" evidence="7">
    <location>
        <begin position="325"/>
        <end position="351"/>
    </location>
</feature>
<dbReference type="PANTHER" id="PTHR43299">
    <property type="entry name" value="UPF0718 PROTEIN YRAQ"/>
    <property type="match status" value="1"/>
</dbReference>
<keyword evidence="5 7" id="KW-1133">Transmembrane helix</keyword>
<comment type="caution">
    <text evidence="8">The sequence shown here is derived from an EMBL/GenBank/DDBJ whole genome shotgun (WGS) entry which is preliminary data.</text>
</comment>
<feature type="transmembrane region" description="Helical" evidence="7">
    <location>
        <begin position="73"/>
        <end position="97"/>
    </location>
</feature>
<dbReference type="Proteomes" id="UP001177872">
    <property type="component" value="Unassembled WGS sequence"/>
</dbReference>
<proteinExistence type="inferred from homology"/>
<dbReference type="RefSeq" id="WP_262942674.1">
    <property type="nucleotide sequence ID" value="NZ_JAIQCT010000010.1"/>
</dbReference>
<keyword evidence="9" id="KW-1185">Reference proteome</keyword>
<keyword evidence="3" id="KW-1003">Cell membrane</keyword>
<keyword evidence="4 7" id="KW-0812">Transmembrane</keyword>
<feature type="transmembrane region" description="Helical" evidence="7">
    <location>
        <begin position="15"/>
        <end position="34"/>
    </location>
</feature>
<reference evidence="8" key="1">
    <citation type="submission" date="2023-07" db="EMBL/GenBank/DDBJ databases">
        <title>In vitro acaricidal activity of Serratia ureilytica strains isolated from Mimosa pudica nodules againts the dust mite Tyrophagus putrescentiae.</title>
        <authorList>
            <person name="Wong-Villareal A."/>
            <person name="Cerqueda-Garcia D."/>
        </authorList>
    </citation>
    <scope>NUCLEOTIDE SEQUENCE</scope>
    <source>
        <strain evidence="8">UTS2</strain>
    </source>
</reference>
<feature type="transmembrane region" description="Helical" evidence="7">
    <location>
        <begin position="175"/>
        <end position="193"/>
    </location>
</feature>
<keyword evidence="6 7" id="KW-0472">Membrane</keyword>
<evidence type="ECO:0000256" key="1">
    <source>
        <dbReference type="ARBA" id="ARBA00004651"/>
    </source>
</evidence>
<dbReference type="EMBL" id="JAVCZN010000011">
    <property type="protein sequence ID" value="MDQ1863572.1"/>
    <property type="molecule type" value="Genomic_DNA"/>
</dbReference>
<organism evidence="8 9">
    <name type="scientific">Serratia ureilytica</name>
    <dbReference type="NCBI Taxonomy" id="300181"/>
    <lineage>
        <taxon>Bacteria</taxon>
        <taxon>Pseudomonadati</taxon>
        <taxon>Pseudomonadota</taxon>
        <taxon>Gammaproteobacteria</taxon>
        <taxon>Enterobacterales</taxon>
        <taxon>Yersiniaceae</taxon>
        <taxon>Serratia</taxon>
    </lineage>
</organism>
<evidence type="ECO:0000256" key="3">
    <source>
        <dbReference type="ARBA" id="ARBA00022475"/>
    </source>
</evidence>
<evidence type="ECO:0000256" key="2">
    <source>
        <dbReference type="ARBA" id="ARBA00006386"/>
    </source>
</evidence>
<dbReference type="PANTHER" id="PTHR43299:SF1">
    <property type="entry name" value="UPF0718 PROTEIN YRAQ"/>
    <property type="match status" value="1"/>
</dbReference>
<evidence type="ECO:0000256" key="6">
    <source>
        <dbReference type="ARBA" id="ARBA00023136"/>
    </source>
</evidence>
<evidence type="ECO:0000256" key="4">
    <source>
        <dbReference type="ARBA" id="ARBA00022692"/>
    </source>
</evidence>
<evidence type="ECO:0000256" key="7">
    <source>
        <dbReference type="SAM" id="Phobius"/>
    </source>
</evidence>
<feature type="transmembrane region" description="Helical" evidence="7">
    <location>
        <begin position="148"/>
        <end position="169"/>
    </location>
</feature>
<feature type="transmembrane region" description="Helical" evidence="7">
    <location>
        <begin position="117"/>
        <end position="136"/>
    </location>
</feature>
<dbReference type="InterPro" id="IPR005524">
    <property type="entry name" value="DUF318"/>
</dbReference>
<gene>
    <name evidence="8" type="ORF">Q6237_21565</name>
</gene>
<dbReference type="Pfam" id="PF03773">
    <property type="entry name" value="ArsP_1"/>
    <property type="match status" value="1"/>
</dbReference>
<accession>A0ABU0VQ67</accession>
<evidence type="ECO:0000313" key="8">
    <source>
        <dbReference type="EMBL" id="MDQ1863572.1"/>
    </source>
</evidence>
<evidence type="ECO:0000313" key="9">
    <source>
        <dbReference type="Proteomes" id="UP001177872"/>
    </source>
</evidence>
<name>A0ABU0VQ67_9GAMM</name>
<feature type="transmembrane region" description="Helical" evidence="7">
    <location>
        <begin position="266"/>
        <end position="285"/>
    </location>
</feature>
<comment type="similarity">
    <text evidence="2">Belongs to the UPF0718 family.</text>
</comment>
<evidence type="ECO:0000256" key="5">
    <source>
        <dbReference type="ARBA" id="ARBA00022989"/>
    </source>
</evidence>
<feature type="transmembrane region" description="Helical" evidence="7">
    <location>
        <begin position="292"/>
        <end position="313"/>
    </location>
</feature>
<sequence length="352" mass="37351">MPQSLNAPEPAPRAWPLWKPILFLLVVAVGLYYVKWQPYYGKAFVAADSHSIGKSILADGAASPWLAAWQYALVYFTAVWKAALLGVLLGSLVQVLIPRDWLARTLGHRRFSGTVLGALIALPGMMCTCCAAPVAAGMRRQSVSSGAALAFWLANPVLNPATLVFMGFVLGWPFAAIRLVAGVVMVLGIAWLVQRVTANDPQPAAPQPPVMMMAQNDEQPFLARWGKALWALFWSTIPIYVLAVLALGAARVWLFPHADGAVDNSLLWIIGLAIVGCLFVIPTAAEIPIVQTMMLAGMGAGPALALLMTLPAVSLPSLLMLNKAFSARALCLTAALVALCGALTGVVGMGLM</sequence>
<comment type="subcellular location">
    <subcellularLocation>
        <location evidence="1">Cell membrane</location>
        <topology evidence="1">Multi-pass membrane protein</topology>
    </subcellularLocation>
</comment>